<dbReference type="InterPro" id="IPR036047">
    <property type="entry name" value="F-box-like_dom_sf"/>
</dbReference>
<evidence type="ECO:0000313" key="3">
    <source>
        <dbReference type="Proteomes" id="UP001610444"/>
    </source>
</evidence>
<keyword evidence="3" id="KW-1185">Reference proteome</keyword>
<dbReference type="EMBL" id="JBFXLR010000110">
    <property type="protein sequence ID" value="KAL2836700.1"/>
    <property type="molecule type" value="Genomic_DNA"/>
</dbReference>
<comment type="caution">
    <text evidence="2">The sequence shown here is derived from an EMBL/GenBank/DDBJ whole genome shotgun (WGS) entry which is preliminary data.</text>
</comment>
<feature type="domain" description="F-box" evidence="1">
    <location>
        <begin position="37"/>
        <end position="72"/>
    </location>
</feature>
<accession>A0ABR4J9J1</accession>
<sequence>MAAAPCITPSLLHLPTVAIRVIPLILKLKDMASHDPFLRLSFKCAGNILFYLDPTDIARCEGVSRGWGAFVRAWIASSGFSSNFPGLLDRIITKDPPAIRRSSKTCFSAARQPSGIEASDRISFAGDYAAWHREDEIHWQRMSFREDGSLYNSKWLPCVPSPAYACAFMINEEGYLVLQRSRGRGEVDVFSLEEGGRIYTMNEPRLVINYVTDTKAVNALVSQIGSNLAMAMQADVSKTTEINTLVEAAFSMAAIEAVALDARDWEWVVETALASPWALDVQFFKFVRAPKVSEETYGHKSGFYLKAAVKYITAFRRWEGYGKGVAGFIAGRKATDTE</sequence>
<protein>
    <recommendedName>
        <fullName evidence="1">F-box domain-containing protein</fullName>
    </recommendedName>
</protein>
<dbReference type="GeneID" id="98162615"/>
<dbReference type="SUPFAM" id="SSF81383">
    <property type="entry name" value="F-box domain"/>
    <property type="match status" value="1"/>
</dbReference>
<evidence type="ECO:0000259" key="1">
    <source>
        <dbReference type="Pfam" id="PF00646"/>
    </source>
</evidence>
<gene>
    <name evidence="2" type="ORF">BJX68DRAFT_273397</name>
</gene>
<dbReference type="Proteomes" id="UP001610444">
    <property type="component" value="Unassembled WGS sequence"/>
</dbReference>
<dbReference type="InterPro" id="IPR001810">
    <property type="entry name" value="F-box_dom"/>
</dbReference>
<evidence type="ECO:0000313" key="2">
    <source>
        <dbReference type="EMBL" id="KAL2836700.1"/>
    </source>
</evidence>
<reference evidence="2 3" key="1">
    <citation type="submission" date="2024-07" db="EMBL/GenBank/DDBJ databases">
        <title>Section-level genome sequencing and comparative genomics of Aspergillus sections Usti and Cavernicolus.</title>
        <authorList>
            <consortium name="Lawrence Berkeley National Laboratory"/>
            <person name="Nybo J.L."/>
            <person name="Vesth T.C."/>
            <person name="Theobald S."/>
            <person name="Frisvad J.C."/>
            <person name="Larsen T.O."/>
            <person name="Kjaerboelling I."/>
            <person name="Rothschild-Mancinelli K."/>
            <person name="Lyhne E.K."/>
            <person name="Kogle M.E."/>
            <person name="Barry K."/>
            <person name="Clum A."/>
            <person name="Na H."/>
            <person name="Ledsgaard L."/>
            <person name="Lin J."/>
            <person name="Lipzen A."/>
            <person name="Kuo A."/>
            <person name="Riley R."/>
            <person name="Mondo S."/>
            <person name="LaButti K."/>
            <person name="Haridas S."/>
            <person name="Pangalinan J."/>
            <person name="Salamov A.A."/>
            <person name="Simmons B.A."/>
            <person name="Magnuson J.K."/>
            <person name="Chen J."/>
            <person name="Drula E."/>
            <person name="Henrissat B."/>
            <person name="Wiebenga A."/>
            <person name="Lubbers R.J."/>
            <person name="Gomes A.C."/>
            <person name="Macurrencykelacurrency M.R."/>
            <person name="Stajich J."/>
            <person name="Grigoriev I.V."/>
            <person name="Mortensen U.H."/>
            <person name="De vries R.P."/>
            <person name="Baker S.E."/>
            <person name="Andersen M.R."/>
        </authorList>
    </citation>
    <scope>NUCLEOTIDE SEQUENCE [LARGE SCALE GENOMIC DNA]</scope>
    <source>
        <strain evidence="2 3">CBS 756.74</strain>
    </source>
</reference>
<dbReference type="Pfam" id="PF00646">
    <property type="entry name" value="F-box"/>
    <property type="match status" value="1"/>
</dbReference>
<dbReference type="RefSeq" id="XP_070892201.1">
    <property type="nucleotide sequence ID" value="XM_071047451.1"/>
</dbReference>
<proteinExistence type="predicted"/>
<organism evidence="2 3">
    <name type="scientific">Aspergillus pseudodeflectus</name>
    <dbReference type="NCBI Taxonomy" id="176178"/>
    <lineage>
        <taxon>Eukaryota</taxon>
        <taxon>Fungi</taxon>
        <taxon>Dikarya</taxon>
        <taxon>Ascomycota</taxon>
        <taxon>Pezizomycotina</taxon>
        <taxon>Eurotiomycetes</taxon>
        <taxon>Eurotiomycetidae</taxon>
        <taxon>Eurotiales</taxon>
        <taxon>Aspergillaceae</taxon>
        <taxon>Aspergillus</taxon>
        <taxon>Aspergillus subgen. Nidulantes</taxon>
    </lineage>
</organism>
<name>A0ABR4J9J1_9EURO</name>